<dbReference type="GO" id="GO:0008010">
    <property type="term" value="F:structural constituent of chitin-based larval cuticle"/>
    <property type="evidence" value="ECO:0007669"/>
    <property type="project" value="TreeGrafter"/>
</dbReference>
<dbReference type="EnsemblMetazoa" id="ASTEI06731-RA">
    <property type="protein sequence ID" value="ASTEI06731-PA"/>
    <property type="gene ID" value="ASTEI06731"/>
</dbReference>
<dbReference type="GO" id="GO:0062129">
    <property type="term" value="C:chitin-based extracellular matrix"/>
    <property type="evidence" value="ECO:0007669"/>
    <property type="project" value="TreeGrafter"/>
</dbReference>
<dbReference type="VEuPathDB" id="VectorBase:ASTEI06731"/>
<evidence type="ECO:0000256" key="1">
    <source>
        <dbReference type="SAM" id="MobiDB-lite"/>
    </source>
</evidence>
<reference evidence="4" key="1">
    <citation type="journal article" date="2014" name="Genome Biol.">
        <title>Genome analysis of a major urban malaria vector mosquito, Anopheles stephensi.</title>
        <authorList>
            <person name="Jiang X."/>
            <person name="Peery A."/>
            <person name="Hall A.B."/>
            <person name="Sharma A."/>
            <person name="Chen X.G."/>
            <person name="Waterhouse R.M."/>
            <person name="Komissarov A."/>
            <person name="Riehle M.M."/>
            <person name="Shouche Y."/>
            <person name="Sharakhova M.V."/>
            <person name="Lawson D."/>
            <person name="Pakpour N."/>
            <person name="Arensburger P."/>
            <person name="Davidson V.L."/>
            <person name="Eiglmeier K."/>
            <person name="Emrich S."/>
            <person name="George P."/>
            <person name="Kennedy R.C."/>
            <person name="Mane S.P."/>
            <person name="Maslen G."/>
            <person name="Oringanje C."/>
            <person name="Qi Y."/>
            <person name="Settlage R."/>
            <person name="Tojo M."/>
            <person name="Tubio J.M."/>
            <person name="Unger M.F."/>
            <person name="Wang B."/>
            <person name="Vernick K.D."/>
            <person name="Ribeiro J.M."/>
            <person name="James A.A."/>
            <person name="Michel K."/>
            <person name="Riehle M.A."/>
            <person name="Luckhart S."/>
            <person name="Sharakhov I.V."/>
            <person name="Tu Z."/>
        </authorList>
    </citation>
    <scope>NUCLEOTIDE SEQUENCE [LARGE SCALE GENOMIC DNA]</scope>
    <source>
        <strain evidence="4">Indian</strain>
    </source>
</reference>
<keyword evidence="2" id="KW-0732">Signal</keyword>
<proteinExistence type="predicted"/>
<evidence type="ECO:0000313" key="3">
    <source>
        <dbReference type="EnsemblMetazoa" id="ASTEI06731-PA"/>
    </source>
</evidence>
<evidence type="ECO:0000313" key="4">
    <source>
        <dbReference type="Proteomes" id="UP000076408"/>
    </source>
</evidence>
<dbReference type="InterPro" id="IPR000618">
    <property type="entry name" value="Insect_cuticle"/>
</dbReference>
<dbReference type="PROSITE" id="PS51155">
    <property type="entry name" value="CHIT_BIND_RR_2"/>
    <property type="match status" value="1"/>
</dbReference>
<dbReference type="Pfam" id="PF00379">
    <property type="entry name" value="Chitin_bind_4"/>
    <property type="match status" value="1"/>
</dbReference>
<dbReference type="OMA" id="KPILSVW"/>
<reference evidence="3" key="2">
    <citation type="submission" date="2020-05" db="UniProtKB">
        <authorList>
            <consortium name="EnsemblMetazoa"/>
        </authorList>
    </citation>
    <scope>IDENTIFICATION</scope>
    <source>
        <strain evidence="3">Indian</strain>
    </source>
</reference>
<organism evidence="3 4">
    <name type="scientific">Anopheles stephensi</name>
    <name type="common">Indo-Pakistan malaria mosquito</name>
    <dbReference type="NCBI Taxonomy" id="30069"/>
    <lineage>
        <taxon>Eukaryota</taxon>
        <taxon>Metazoa</taxon>
        <taxon>Ecdysozoa</taxon>
        <taxon>Arthropoda</taxon>
        <taxon>Hexapoda</taxon>
        <taxon>Insecta</taxon>
        <taxon>Pterygota</taxon>
        <taxon>Neoptera</taxon>
        <taxon>Endopterygota</taxon>
        <taxon>Diptera</taxon>
        <taxon>Nematocera</taxon>
        <taxon>Culicoidea</taxon>
        <taxon>Culicidae</taxon>
        <taxon>Anophelinae</taxon>
        <taxon>Anopheles</taxon>
    </lineage>
</organism>
<feature type="chain" id="PRO_5044241890" evidence="2">
    <location>
        <begin position="18"/>
        <end position="183"/>
    </location>
</feature>
<protein>
    <submittedName>
        <fullName evidence="3">Uncharacterized protein</fullName>
    </submittedName>
</protein>
<feature type="region of interest" description="Disordered" evidence="1">
    <location>
        <begin position="108"/>
        <end position="133"/>
    </location>
</feature>
<dbReference type="AlphaFoldDB" id="A0A182YE45"/>
<dbReference type="InterPro" id="IPR050468">
    <property type="entry name" value="Cuticle_Struct_Prot"/>
</dbReference>
<dbReference type="PANTHER" id="PTHR10380">
    <property type="entry name" value="CUTICLE PROTEIN"/>
    <property type="match status" value="1"/>
</dbReference>
<dbReference type="VEuPathDB" id="VectorBase:ASTE006690"/>
<dbReference type="VEuPathDB" id="VectorBase:ASTEI20_038180"/>
<keyword evidence="4" id="KW-1185">Reference proteome</keyword>
<dbReference type="PANTHER" id="PTHR10380:SF196">
    <property type="entry name" value="CUTICULAR PROTEIN 72EA"/>
    <property type="match status" value="1"/>
</dbReference>
<accession>A0A182YE45</accession>
<evidence type="ECO:0000256" key="2">
    <source>
        <dbReference type="SAM" id="SignalP"/>
    </source>
</evidence>
<dbReference type="Proteomes" id="UP000076408">
    <property type="component" value="Unassembled WGS sequence"/>
</dbReference>
<dbReference type="STRING" id="30069.A0A182YE45"/>
<sequence>MHQVLCSLLSLAVLVSTAPGPCDLPSLSEVGSQYLVFGQDCRQYAYGYNAGSSAKVEVKNANGTVFGAYHYIDANNVTQRVNYTVTDEDGFVVEGTNLPVPVKDTAVEDSTTTEVPTTVAPVSSEEEQTTSSNLVRESFYSGGGSEVDRNAFFKPILSVWYPASSYPHDRVVVQQTGQNTKMA</sequence>
<feature type="signal peptide" evidence="2">
    <location>
        <begin position="1"/>
        <end position="17"/>
    </location>
</feature>
<feature type="compositionally biased region" description="Low complexity" evidence="1">
    <location>
        <begin position="110"/>
        <end position="123"/>
    </location>
</feature>
<name>A0A182YE45_ANOST</name>